<keyword evidence="5" id="KW-1185">Reference proteome</keyword>
<dbReference type="PANTHER" id="PTHR48081:SF30">
    <property type="entry name" value="ACETYL-HYDROLASE LIPR-RELATED"/>
    <property type="match status" value="1"/>
</dbReference>
<keyword evidence="2" id="KW-0378">Hydrolase</keyword>
<organism evidence="4 5">
    <name type="scientific">Plasticicumulans acidivorans</name>
    <dbReference type="NCBI Taxonomy" id="886464"/>
    <lineage>
        <taxon>Bacteria</taxon>
        <taxon>Pseudomonadati</taxon>
        <taxon>Pseudomonadota</taxon>
        <taxon>Gammaproteobacteria</taxon>
        <taxon>Candidatus Competibacteraceae</taxon>
        <taxon>Plasticicumulans</taxon>
    </lineage>
</organism>
<accession>A0A317MTA7</accession>
<comment type="similarity">
    <text evidence="1">Belongs to the 'GDXG' lipolytic enzyme family.</text>
</comment>
<feature type="domain" description="Alpha/beta hydrolase fold-3" evidence="3">
    <location>
        <begin position="81"/>
        <end position="278"/>
    </location>
</feature>
<evidence type="ECO:0000313" key="4">
    <source>
        <dbReference type="EMBL" id="PWV60162.1"/>
    </source>
</evidence>
<reference evidence="4 5" key="1">
    <citation type="submission" date="2018-05" db="EMBL/GenBank/DDBJ databases">
        <title>Genomic Encyclopedia of Type Strains, Phase IV (KMG-IV): sequencing the most valuable type-strain genomes for metagenomic binning, comparative biology and taxonomic classification.</title>
        <authorList>
            <person name="Goeker M."/>
        </authorList>
    </citation>
    <scope>NUCLEOTIDE SEQUENCE [LARGE SCALE GENOMIC DNA]</scope>
    <source>
        <strain evidence="4 5">DSM 23606</strain>
    </source>
</reference>
<dbReference type="Pfam" id="PF07859">
    <property type="entry name" value="Abhydrolase_3"/>
    <property type="match status" value="1"/>
</dbReference>
<dbReference type="Proteomes" id="UP000246569">
    <property type="component" value="Unassembled WGS sequence"/>
</dbReference>
<dbReference type="PROSITE" id="PS01173">
    <property type="entry name" value="LIPASE_GDXG_HIS"/>
    <property type="match status" value="1"/>
</dbReference>
<proteinExistence type="inferred from homology"/>
<dbReference type="RefSeq" id="WP_110019270.1">
    <property type="nucleotide sequence ID" value="NZ_QGTJ01000008.1"/>
</dbReference>
<dbReference type="InterPro" id="IPR029058">
    <property type="entry name" value="AB_hydrolase_fold"/>
</dbReference>
<evidence type="ECO:0000256" key="2">
    <source>
        <dbReference type="ARBA" id="ARBA00022801"/>
    </source>
</evidence>
<evidence type="ECO:0000256" key="1">
    <source>
        <dbReference type="ARBA" id="ARBA00010515"/>
    </source>
</evidence>
<evidence type="ECO:0000259" key="3">
    <source>
        <dbReference type="Pfam" id="PF07859"/>
    </source>
</evidence>
<dbReference type="InterPro" id="IPR013094">
    <property type="entry name" value="AB_hydrolase_3"/>
</dbReference>
<dbReference type="InterPro" id="IPR002168">
    <property type="entry name" value="Lipase_GDXG_HIS_AS"/>
</dbReference>
<gene>
    <name evidence="4" type="ORF">C7443_10891</name>
</gene>
<dbReference type="SUPFAM" id="SSF53474">
    <property type="entry name" value="alpha/beta-Hydrolases"/>
    <property type="match status" value="1"/>
</dbReference>
<dbReference type="OrthoDB" id="9806180at2"/>
<dbReference type="AlphaFoldDB" id="A0A317MTA7"/>
<sequence length="323" mass="34727">MPSLRARTVLFALKHSHWLHLEWRRKPLTFDTDLSRLRAEMDSALRMLGGVPSEVEVEITAASRMRAEWLRPLQALPGRALLYIHGGGYIGGSMAGYRATAARFARDCQAVALNFDYRLAPEHPFPAALDDVLAAYAHLRDAGFAPQNIVFVGDSAGGGLCLAALLALREYGRPLPAAAVAISPWVDLRPSSRAFHESDPALADGLATVCSHYYAGSTPRDEPLLSPLCAELHGLPPLLLYAGRDEVLRHEIEQLTGKVQAAGGDVRLVIGEGMVHDYPLLAPLFPEAQDAFADICAFVRKHGAAHVSDSGRGLPSADASSAA</sequence>
<dbReference type="EMBL" id="QGTJ01000008">
    <property type="protein sequence ID" value="PWV60162.1"/>
    <property type="molecule type" value="Genomic_DNA"/>
</dbReference>
<protein>
    <submittedName>
        <fullName evidence="4">Acetyl esterase/lipase</fullName>
    </submittedName>
</protein>
<comment type="caution">
    <text evidence="4">The sequence shown here is derived from an EMBL/GenBank/DDBJ whole genome shotgun (WGS) entry which is preliminary data.</text>
</comment>
<dbReference type="PANTHER" id="PTHR48081">
    <property type="entry name" value="AB HYDROLASE SUPERFAMILY PROTEIN C4A8.06C"/>
    <property type="match status" value="1"/>
</dbReference>
<dbReference type="InterPro" id="IPR050300">
    <property type="entry name" value="GDXG_lipolytic_enzyme"/>
</dbReference>
<dbReference type="GO" id="GO:0004806">
    <property type="term" value="F:triacylglycerol lipase activity"/>
    <property type="evidence" value="ECO:0007669"/>
    <property type="project" value="TreeGrafter"/>
</dbReference>
<evidence type="ECO:0000313" key="5">
    <source>
        <dbReference type="Proteomes" id="UP000246569"/>
    </source>
</evidence>
<name>A0A317MTA7_9GAMM</name>
<dbReference type="Gene3D" id="3.40.50.1820">
    <property type="entry name" value="alpha/beta hydrolase"/>
    <property type="match status" value="1"/>
</dbReference>